<comment type="caution">
    <text evidence="1">The sequence shown here is derived from an EMBL/GenBank/DDBJ whole genome shotgun (WGS) entry which is preliminary data.</text>
</comment>
<gene>
    <name evidence="1" type="ORF">Gotri_011365</name>
</gene>
<dbReference type="Proteomes" id="UP000593568">
    <property type="component" value="Unassembled WGS sequence"/>
</dbReference>
<protein>
    <submittedName>
        <fullName evidence="1">Uncharacterized protein</fullName>
    </submittedName>
</protein>
<dbReference type="EMBL" id="JABEZW010000009">
    <property type="protein sequence ID" value="MBA0776362.1"/>
    <property type="molecule type" value="Genomic_DNA"/>
</dbReference>
<dbReference type="AlphaFoldDB" id="A0A7J9ETH7"/>
<evidence type="ECO:0000313" key="1">
    <source>
        <dbReference type="EMBL" id="MBA0776362.1"/>
    </source>
</evidence>
<reference evidence="1 2" key="1">
    <citation type="journal article" date="2019" name="Genome Biol. Evol.">
        <title>Insights into the evolution of the New World diploid cottons (Gossypium, subgenus Houzingenia) based on genome sequencing.</title>
        <authorList>
            <person name="Grover C.E."/>
            <person name="Arick M.A. 2nd"/>
            <person name="Thrash A."/>
            <person name="Conover J.L."/>
            <person name="Sanders W.S."/>
            <person name="Peterson D.G."/>
            <person name="Frelichowski J.E."/>
            <person name="Scheffler J.A."/>
            <person name="Scheffler B.E."/>
            <person name="Wendel J.F."/>
        </authorList>
    </citation>
    <scope>NUCLEOTIDE SEQUENCE [LARGE SCALE GENOMIC DNA]</scope>
    <source>
        <strain evidence="1">8</strain>
        <tissue evidence="1">Leaf</tissue>
    </source>
</reference>
<proteinExistence type="predicted"/>
<sequence length="39" mass="4393">MATKENDQIIKENNFETKIGLPYVLEAFTSIFKTGSISN</sequence>
<name>A0A7J9ETH7_9ROSI</name>
<keyword evidence="2" id="KW-1185">Reference proteome</keyword>
<accession>A0A7J9ETH7</accession>
<evidence type="ECO:0000313" key="2">
    <source>
        <dbReference type="Proteomes" id="UP000593568"/>
    </source>
</evidence>
<organism evidence="1 2">
    <name type="scientific">Gossypium trilobum</name>
    <dbReference type="NCBI Taxonomy" id="34281"/>
    <lineage>
        <taxon>Eukaryota</taxon>
        <taxon>Viridiplantae</taxon>
        <taxon>Streptophyta</taxon>
        <taxon>Embryophyta</taxon>
        <taxon>Tracheophyta</taxon>
        <taxon>Spermatophyta</taxon>
        <taxon>Magnoliopsida</taxon>
        <taxon>eudicotyledons</taxon>
        <taxon>Gunneridae</taxon>
        <taxon>Pentapetalae</taxon>
        <taxon>rosids</taxon>
        <taxon>malvids</taxon>
        <taxon>Malvales</taxon>
        <taxon>Malvaceae</taxon>
        <taxon>Malvoideae</taxon>
        <taxon>Gossypium</taxon>
    </lineage>
</organism>